<protein>
    <submittedName>
        <fullName evidence="1">Uncharacterized protein</fullName>
    </submittedName>
</protein>
<evidence type="ECO:0000313" key="2">
    <source>
        <dbReference type="Proteomes" id="UP001177260"/>
    </source>
</evidence>
<accession>A0ACC3AP63</accession>
<sequence length="81" mass="9223">MILCFKERVVGQRITADNDLVPNLEPPLPEWGRKPQEVQQYLIASQVLRSLPRTAFGEASEETDEKVLQALCGCFQVQTYE</sequence>
<gene>
    <name evidence="1" type="ORF">N8T08_000766</name>
</gene>
<proteinExistence type="predicted"/>
<dbReference type="Proteomes" id="UP001177260">
    <property type="component" value="Unassembled WGS sequence"/>
</dbReference>
<name>A0ACC3AP63_9EURO</name>
<dbReference type="EMBL" id="JAOPJF010000108">
    <property type="protein sequence ID" value="KAK1139403.1"/>
    <property type="molecule type" value="Genomic_DNA"/>
</dbReference>
<organism evidence="1 2">
    <name type="scientific">Aspergillus melleus</name>
    <dbReference type="NCBI Taxonomy" id="138277"/>
    <lineage>
        <taxon>Eukaryota</taxon>
        <taxon>Fungi</taxon>
        <taxon>Dikarya</taxon>
        <taxon>Ascomycota</taxon>
        <taxon>Pezizomycotina</taxon>
        <taxon>Eurotiomycetes</taxon>
        <taxon>Eurotiomycetidae</taxon>
        <taxon>Eurotiales</taxon>
        <taxon>Aspergillaceae</taxon>
        <taxon>Aspergillus</taxon>
        <taxon>Aspergillus subgen. Circumdati</taxon>
    </lineage>
</organism>
<comment type="caution">
    <text evidence="1">The sequence shown here is derived from an EMBL/GenBank/DDBJ whole genome shotgun (WGS) entry which is preliminary data.</text>
</comment>
<reference evidence="1 2" key="1">
    <citation type="journal article" date="2023" name="ACS Omega">
        <title>Identification of the Neoaspergillic Acid Biosynthesis Gene Cluster by Establishing an In Vitro CRISPR-Ribonucleoprotein Genetic System in Aspergillus melleus.</title>
        <authorList>
            <person name="Yuan B."/>
            <person name="Grau M.F."/>
            <person name="Murata R.M."/>
            <person name="Torok T."/>
            <person name="Venkateswaran K."/>
            <person name="Stajich J.E."/>
            <person name="Wang C.C.C."/>
        </authorList>
    </citation>
    <scope>NUCLEOTIDE SEQUENCE [LARGE SCALE GENOMIC DNA]</scope>
    <source>
        <strain evidence="1 2">IMV 1140</strain>
    </source>
</reference>
<evidence type="ECO:0000313" key="1">
    <source>
        <dbReference type="EMBL" id="KAK1139403.1"/>
    </source>
</evidence>
<keyword evidence="2" id="KW-1185">Reference proteome</keyword>